<dbReference type="KEGG" id="noy:EXE57_16975"/>
<keyword evidence="5" id="KW-1185">Reference proteome</keyword>
<keyword evidence="2" id="KW-0732">Signal</keyword>
<feature type="domain" description="SCP" evidence="3">
    <location>
        <begin position="62"/>
        <end position="163"/>
    </location>
</feature>
<evidence type="ECO:0000256" key="1">
    <source>
        <dbReference type="SAM" id="MobiDB-lite"/>
    </source>
</evidence>
<organism evidence="4 5">
    <name type="scientific">Nocardioides euryhalodurans</name>
    <dbReference type="NCBI Taxonomy" id="2518370"/>
    <lineage>
        <taxon>Bacteria</taxon>
        <taxon>Bacillati</taxon>
        <taxon>Actinomycetota</taxon>
        <taxon>Actinomycetes</taxon>
        <taxon>Propionibacteriales</taxon>
        <taxon>Nocardioidaceae</taxon>
        <taxon>Nocardioides</taxon>
    </lineage>
</organism>
<evidence type="ECO:0000313" key="5">
    <source>
        <dbReference type="Proteomes" id="UP000294894"/>
    </source>
</evidence>
<dbReference type="Pfam" id="PF00188">
    <property type="entry name" value="CAP"/>
    <property type="match status" value="1"/>
</dbReference>
<dbReference type="PANTHER" id="PTHR31157">
    <property type="entry name" value="SCP DOMAIN-CONTAINING PROTEIN"/>
    <property type="match status" value="1"/>
</dbReference>
<dbReference type="SUPFAM" id="SSF55797">
    <property type="entry name" value="PR-1-like"/>
    <property type="match status" value="1"/>
</dbReference>
<evidence type="ECO:0000256" key="2">
    <source>
        <dbReference type="SAM" id="SignalP"/>
    </source>
</evidence>
<feature type="region of interest" description="Disordered" evidence="1">
    <location>
        <begin position="47"/>
        <end position="67"/>
    </location>
</feature>
<sequence>MRTRRYPRGTPPPPDRSPPLRTLTSRTVLASVLLALLVSLVPASAQAQTPGRYQDQARSSTNAKRVDHDHARLRKSVCVQRFARRQATRMANQERMFHQDLGRVMNRCNLTMAGENVAYGYATGRAVVRGWMNSPGHRANILEPRFRLLGMAARRSDDGQWYAAQVFGRR</sequence>
<dbReference type="PANTHER" id="PTHR31157:SF1">
    <property type="entry name" value="SCP DOMAIN-CONTAINING PROTEIN"/>
    <property type="match status" value="1"/>
</dbReference>
<accession>A0A4V1BE89</accession>
<protein>
    <submittedName>
        <fullName evidence="4">CAP domain-containing protein</fullName>
    </submittedName>
</protein>
<evidence type="ECO:0000259" key="3">
    <source>
        <dbReference type="Pfam" id="PF00188"/>
    </source>
</evidence>
<feature type="chain" id="PRO_5020332458" evidence="2">
    <location>
        <begin position="48"/>
        <end position="170"/>
    </location>
</feature>
<gene>
    <name evidence="4" type="ORF">EXE57_16975</name>
</gene>
<dbReference type="InterPro" id="IPR014044">
    <property type="entry name" value="CAP_dom"/>
</dbReference>
<feature type="region of interest" description="Disordered" evidence="1">
    <location>
        <begin position="1"/>
        <end position="21"/>
    </location>
</feature>
<feature type="signal peptide" evidence="2">
    <location>
        <begin position="1"/>
        <end position="47"/>
    </location>
</feature>
<name>A0A4V1BE89_9ACTN</name>
<dbReference type="AlphaFoldDB" id="A0A4V1BE89"/>
<dbReference type="Proteomes" id="UP000294894">
    <property type="component" value="Chromosome"/>
</dbReference>
<reference evidence="4 5" key="1">
    <citation type="submission" date="2019-03" db="EMBL/GenBank/DDBJ databases">
        <title>Three New Species of Nocardioides, Nocardioides euryhalodurans sp. nov., Nocardioides seonyuensis sp. nov. and Nocardioides eburneoflavus sp. nov., Iolated from Soil.</title>
        <authorList>
            <person name="Roh S.G."/>
            <person name="Lee C."/>
            <person name="Kim M.-K."/>
            <person name="Kim S.B."/>
        </authorList>
    </citation>
    <scope>NUCLEOTIDE SEQUENCE [LARGE SCALE GENOMIC DNA]</scope>
    <source>
        <strain evidence="4 5">MMS17-SY117</strain>
    </source>
</reference>
<proteinExistence type="predicted"/>
<dbReference type="OrthoDB" id="68195at2"/>
<dbReference type="Gene3D" id="3.40.33.10">
    <property type="entry name" value="CAP"/>
    <property type="match status" value="1"/>
</dbReference>
<dbReference type="EMBL" id="CP038267">
    <property type="protein sequence ID" value="QBR93782.1"/>
    <property type="molecule type" value="Genomic_DNA"/>
</dbReference>
<evidence type="ECO:0000313" key="4">
    <source>
        <dbReference type="EMBL" id="QBR93782.1"/>
    </source>
</evidence>
<dbReference type="CDD" id="cd05379">
    <property type="entry name" value="CAP_bacterial"/>
    <property type="match status" value="1"/>
</dbReference>
<dbReference type="InterPro" id="IPR035940">
    <property type="entry name" value="CAP_sf"/>
</dbReference>
<feature type="compositionally biased region" description="Polar residues" evidence="1">
    <location>
        <begin position="47"/>
        <end position="63"/>
    </location>
</feature>